<evidence type="ECO:0000313" key="1">
    <source>
        <dbReference type="EMBL" id="MPN50580.1"/>
    </source>
</evidence>
<accession>A0A645IHI8</accession>
<comment type="caution">
    <text evidence="1">The sequence shown here is derived from an EMBL/GenBank/DDBJ whole genome shotgun (WGS) entry which is preliminary data.</text>
</comment>
<protein>
    <submittedName>
        <fullName evidence="1">Uncharacterized protein</fullName>
    </submittedName>
</protein>
<dbReference type="EMBL" id="VSSQ01114895">
    <property type="protein sequence ID" value="MPN50580.1"/>
    <property type="molecule type" value="Genomic_DNA"/>
</dbReference>
<sequence>MFGLLSERIVDQAHEVLFLGQHGPAMGADDQTPLGQFIEIFADSHFGDIQLAREVYDIDRVVFLQQAHDLVLPLGSLHGPPSFCRSIAVYR</sequence>
<name>A0A645IHI8_9ZZZZ</name>
<dbReference type="AlphaFoldDB" id="A0A645IHI8"/>
<proteinExistence type="predicted"/>
<organism evidence="1">
    <name type="scientific">bioreactor metagenome</name>
    <dbReference type="NCBI Taxonomy" id="1076179"/>
    <lineage>
        <taxon>unclassified sequences</taxon>
        <taxon>metagenomes</taxon>
        <taxon>ecological metagenomes</taxon>
    </lineage>
</organism>
<gene>
    <name evidence="1" type="ORF">SDC9_198211</name>
</gene>
<reference evidence="1" key="1">
    <citation type="submission" date="2019-08" db="EMBL/GenBank/DDBJ databases">
        <authorList>
            <person name="Kucharzyk K."/>
            <person name="Murdoch R.W."/>
            <person name="Higgins S."/>
            <person name="Loffler F."/>
        </authorList>
    </citation>
    <scope>NUCLEOTIDE SEQUENCE</scope>
</reference>